<feature type="transmembrane region" description="Helical" evidence="1">
    <location>
        <begin position="153"/>
        <end position="175"/>
    </location>
</feature>
<name>A0ABV2XZU8_9ACTN</name>
<sequence length="218" mass="22433">MTTLLAKVLPLALGAAVSPTLFVAAVVLLSDPVRPRRRAGSFAVGAAVPLAVIGAAGLVLFRGARAQAPFRVSPVVDIVFGVLLLLLAVRAALRPARGTSHHRRHRAVTSLRACALLGAGLMAVNFSSLALFVPAVKEIALAASVSAAEQTVVLAIAVVLALLAVLVPLVLYLIAPAQAQSVLTPLLTAAKRHSRTIGVVICLVFGIYLTVKGAVRLS</sequence>
<evidence type="ECO:0000313" key="2">
    <source>
        <dbReference type="EMBL" id="MEU2269528.1"/>
    </source>
</evidence>
<dbReference type="EMBL" id="JBEYBN010000037">
    <property type="protein sequence ID" value="MEU2269528.1"/>
    <property type="molecule type" value="Genomic_DNA"/>
</dbReference>
<accession>A0ABV2XZU8</accession>
<keyword evidence="1" id="KW-0812">Transmembrane</keyword>
<reference evidence="2 3" key="1">
    <citation type="submission" date="2024-06" db="EMBL/GenBank/DDBJ databases">
        <title>The Natural Products Discovery Center: Release of the First 8490 Sequenced Strains for Exploring Actinobacteria Biosynthetic Diversity.</title>
        <authorList>
            <person name="Kalkreuter E."/>
            <person name="Kautsar S.A."/>
            <person name="Yang D."/>
            <person name="Bader C.D."/>
            <person name="Teijaro C.N."/>
            <person name="Fluegel L."/>
            <person name="Davis C.M."/>
            <person name="Simpson J.R."/>
            <person name="Lauterbach L."/>
            <person name="Steele A.D."/>
            <person name="Gui C."/>
            <person name="Meng S."/>
            <person name="Li G."/>
            <person name="Viehrig K."/>
            <person name="Ye F."/>
            <person name="Su P."/>
            <person name="Kiefer A.F."/>
            <person name="Nichols A."/>
            <person name="Cepeda A.J."/>
            <person name="Yan W."/>
            <person name="Fan B."/>
            <person name="Jiang Y."/>
            <person name="Adhikari A."/>
            <person name="Zheng C.-J."/>
            <person name="Schuster L."/>
            <person name="Cowan T.M."/>
            <person name="Smanski M.J."/>
            <person name="Chevrette M.G."/>
            <person name="De Carvalho L.P.S."/>
            <person name="Shen B."/>
        </authorList>
    </citation>
    <scope>NUCLEOTIDE SEQUENCE [LARGE SCALE GENOMIC DNA]</scope>
    <source>
        <strain evidence="2 3">NPDC019583</strain>
    </source>
</reference>
<dbReference type="Pfam" id="PF11139">
    <property type="entry name" value="SfLAP"/>
    <property type="match status" value="1"/>
</dbReference>
<organism evidence="2 3">
    <name type="scientific">Streptomyces olindensis</name>
    <dbReference type="NCBI Taxonomy" id="358823"/>
    <lineage>
        <taxon>Bacteria</taxon>
        <taxon>Bacillati</taxon>
        <taxon>Actinomycetota</taxon>
        <taxon>Actinomycetes</taxon>
        <taxon>Kitasatosporales</taxon>
        <taxon>Streptomycetaceae</taxon>
        <taxon>Streptomyces</taxon>
    </lineage>
</organism>
<feature type="transmembrane region" description="Helical" evidence="1">
    <location>
        <begin position="196"/>
        <end position="215"/>
    </location>
</feature>
<gene>
    <name evidence="2" type="ORF">ABZ568_24635</name>
</gene>
<feature type="transmembrane region" description="Helical" evidence="1">
    <location>
        <begin position="12"/>
        <end position="30"/>
    </location>
</feature>
<proteinExistence type="predicted"/>
<dbReference type="RefSeq" id="WP_359790790.1">
    <property type="nucleotide sequence ID" value="NZ_JBEYBN010000037.1"/>
</dbReference>
<protein>
    <submittedName>
        <fullName evidence="2">GAP family protein</fullName>
    </submittedName>
</protein>
<keyword evidence="3" id="KW-1185">Reference proteome</keyword>
<feature type="transmembrane region" description="Helical" evidence="1">
    <location>
        <begin position="73"/>
        <end position="93"/>
    </location>
</feature>
<feature type="transmembrane region" description="Helical" evidence="1">
    <location>
        <begin position="114"/>
        <end position="133"/>
    </location>
</feature>
<comment type="caution">
    <text evidence="2">The sequence shown here is derived from an EMBL/GenBank/DDBJ whole genome shotgun (WGS) entry which is preliminary data.</text>
</comment>
<dbReference type="InterPro" id="IPR021315">
    <property type="entry name" value="Gap/Sap"/>
</dbReference>
<dbReference type="Proteomes" id="UP001550603">
    <property type="component" value="Unassembled WGS sequence"/>
</dbReference>
<evidence type="ECO:0000313" key="3">
    <source>
        <dbReference type="Proteomes" id="UP001550603"/>
    </source>
</evidence>
<evidence type="ECO:0000256" key="1">
    <source>
        <dbReference type="SAM" id="Phobius"/>
    </source>
</evidence>
<feature type="transmembrane region" description="Helical" evidence="1">
    <location>
        <begin position="42"/>
        <end position="61"/>
    </location>
</feature>
<keyword evidence="1" id="KW-1133">Transmembrane helix</keyword>
<keyword evidence="1" id="KW-0472">Membrane</keyword>